<name>A0ABN5JMM4_FUSVA</name>
<dbReference type="PANTHER" id="PTHR46558:SF11">
    <property type="entry name" value="HTH-TYPE TRANSCRIPTIONAL REGULATOR XRE"/>
    <property type="match status" value="1"/>
</dbReference>
<gene>
    <name evidence="3" type="ORF">C4N18_02340</name>
</gene>
<proteinExistence type="predicted"/>
<dbReference type="PANTHER" id="PTHR46558">
    <property type="entry name" value="TRACRIPTIONAL REGULATORY PROTEIN-RELATED-RELATED"/>
    <property type="match status" value="1"/>
</dbReference>
<dbReference type="CDD" id="cd00093">
    <property type="entry name" value="HTH_XRE"/>
    <property type="match status" value="1"/>
</dbReference>
<protein>
    <submittedName>
        <fullName evidence="3">XRE family transcriptional regulator</fullName>
    </submittedName>
</protein>
<dbReference type="SMART" id="SM00530">
    <property type="entry name" value="HTH_XRE"/>
    <property type="match status" value="1"/>
</dbReference>
<evidence type="ECO:0000259" key="2">
    <source>
        <dbReference type="PROSITE" id="PS50943"/>
    </source>
</evidence>
<dbReference type="EMBL" id="CP028103">
    <property type="protein sequence ID" value="AVQ32525.1"/>
    <property type="molecule type" value="Genomic_DNA"/>
</dbReference>
<organism evidence="3 4">
    <name type="scientific">Fusobacterium varium ATCC 27725</name>
    <dbReference type="NCBI Taxonomy" id="469618"/>
    <lineage>
        <taxon>Bacteria</taxon>
        <taxon>Fusobacteriati</taxon>
        <taxon>Fusobacteriota</taxon>
        <taxon>Fusobacteriia</taxon>
        <taxon>Fusobacteriales</taxon>
        <taxon>Fusobacteriaceae</taxon>
        <taxon>Fusobacterium</taxon>
    </lineage>
</organism>
<reference evidence="4" key="1">
    <citation type="journal article" date="2018" name="MSphere">
        <title>Fusobacterium Genomics Using MinION and Illumina Sequencing Enables Genome Completion and Correction.</title>
        <authorList>
            <person name="Todd S.M."/>
            <person name="Settlage R.E."/>
            <person name="Lahmers K.K."/>
            <person name="Slade D.J."/>
        </authorList>
    </citation>
    <scope>NUCLEOTIDE SEQUENCE [LARGE SCALE GENOMIC DNA]</scope>
    <source>
        <strain evidence="4">ATCC 27725</strain>
    </source>
</reference>
<evidence type="ECO:0000256" key="1">
    <source>
        <dbReference type="ARBA" id="ARBA00023125"/>
    </source>
</evidence>
<dbReference type="InterPro" id="IPR010982">
    <property type="entry name" value="Lambda_DNA-bd_dom_sf"/>
</dbReference>
<dbReference type="PROSITE" id="PS50943">
    <property type="entry name" value="HTH_CROC1"/>
    <property type="match status" value="1"/>
</dbReference>
<dbReference type="Gene3D" id="1.10.260.40">
    <property type="entry name" value="lambda repressor-like DNA-binding domains"/>
    <property type="match status" value="1"/>
</dbReference>
<dbReference type="Proteomes" id="UP000241238">
    <property type="component" value="Chromosome"/>
</dbReference>
<accession>A0ABN5JMM4</accession>
<keyword evidence="4" id="KW-1185">Reference proteome</keyword>
<dbReference type="InterPro" id="IPR001387">
    <property type="entry name" value="Cro/C1-type_HTH"/>
</dbReference>
<sequence length="174" mass="20444">MTLAQRLRELREEKGLLQLKVAEALEIPRSSYQGYETASKRLSLEALDKLAFYFNVSIDYLLGRTDIRSPYPYNDEEFYTLYGKVPKRAPTFSELVEKEFQQEMDFENFLKSLDYDVSSTEEANGEISHMLITDGNTFYKLSYDELDDFIKNVAKYISFSLSDYEVDKDEWNLH</sequence>
<dbReference type="Pfam" id="PF01381">
    <property type="entry name" value="HTH_3"/>
    <property type="match status" value="1"/>
</dbReference>
<evidence type="ECO:0000313" key="3">
    <source>
        <dbReference type="EMBL" id="AVQ32525.1"/>
    </source>
</evidence>
<dbReference type="SUPFAM" id="SSF47413">
    <property type="entry name" value="lambda repressor-like DNA-binding domains"/>
    <property type="match status" value="1"/>
</dbReference>
<keyword evidence="1" id="KW-0238">DNA-binding</keyword>
<evidence type="ECO:0000313" key="4">
    <source>
        <dbReference type="Proteomes" id="UP000241238"/>
    </source>
</evidence>
<feature type="domain" description="HTH cro/C1-type" evidence="2">
    <location>
        <begin position="7"/>
        <end position="61"/>
    </location>
</feature>